<dbReference type="InterPro" id="IPR006683">
    <property type="entry name" value="Thioestr_dom"/>
</dbReference>
<dbReference type="NCBIfam" id="TIGR00369">
    <property type="entry name" value="unchar_dom_1"/>
    <property type="match status" value="1"/>
</dbReference>
<dbReference type="Gene3D" id="3.10.129.10">
    <property type="entry name" value="Hotdog Thioesterase"/>
    <property type="match status" value="1"/>
</dbReference>
<dbReference type="OrthoDB" id="9798208at2"/>
<name>A0A3S3AF61_9NOCA</name>
<dbReference type="GO" id="GO:0061522">
    <property type="term" value="F:1,4-dihydroxy-2-naphthoyl-CoA thioesterase activity"/>
    <property type="evidence" value="ECO:0007669"/>
    <property type="project" value="TreeGrafter"/>
</dbReference>
<dbReference type="AlphaFoldDB" id="A0A3S3AF61"/>
<reference evidence="4 5" key="1">
    <citation type="submission" date="2018-11" db="EMBL/GenBank/DDBJ databases">
        <title>Rhodococcus spongicola sp. nov. and Rhodococcus xishaensis sp. nov. from marine sponges.</title>
        <authorList>
            <person name="Li L."/>
            <person name="Lin H.W."/>
        </authorList>
    </citation>
    <scope>NUCLEOTIDE SEQUENCE [LARGE SCALE GENOMIC DNA]</scope>
    <source>
        <strain evidence="4 5">LHW50502</strain>
    </source>
</reference>
<accession>A0A3S3AF61</accession>
<keyword evidence="2" id="KW-0378">Hydrolase</keyword>
<dbReference type="CDD" id="cd03443">
    <property type="entry name" value="PaaI_thioesterase"/>
    <property type="match status" value="1"/>
</dbReference>
<evidence type="ECO:0000259" key="3">
    <source>
        <dbReference type="Pfam" id="PF03061"/>
    </source>
</evidence>
<dbReference type="SUPFAM" id="SSF54637">
    <property type="entry name" value="Thioesterase/thiol ester dehydrase-isomerase"/>
    <property type="match status" value="1"/>
</dbReference>
<feature type="domain" description="Thioesterase" evidence="3">
    <location>
        <begin position="60"/>
        <end position="136"/>
    </location>
</feature>
<dbReference type="InterPro" id="IPR029069">
    <property type="entry name" value="HotDog_dom_sf"/>
</dbReference>
<dbReference type="EMBL" id="RKLN01000003">
    <property type="protein sequence ID" value="RVW03239.1"/>
    <property type="molecule type" value="Genomic_DNA"/>
</dbReference>
<evidence type="ECO:0000313" key="5">
    <source>
        <dbReference type="Proteomes" id="UP000284333"/>
    </source>
</evidence>
<comment type="caution">
    <text evidence="4">The sequence shown here is derived from an EMBL/GenBank/DDBJ whole genome shotgun (WGS) entry which is preliminary data.</text>
</comment>
<evidence type="ECO:0000256" key="1">
    <source>
        <dbReference type="ARBA" id="ARBA00008324"/>
    </source>
</evidence>
<dbReference type="Pfam" id="PF03061">
    <property type="entry name" value="4HBT"/>
    <property type="match status" value="1"/>
</dbReference>
<protein>
    <submittedName>
        <fullName evidence="4">PaaI family thioesterase</fullName>
    </submittedName>
</protein>
<gene>
    <name evidence="4" type="ORF">EF834_08705</name>
</gene>
<dbReference type="PANTHER" id="PTHR43240">
    <property type="entry name" value="1,4-DIHYDROXY-2-NAPHTHOYL-COA THIOESTERASE 1"/>
    <property type="match status" value="1"/>
</dbReference>
<dbReference type="Proteomes" id="UP000284333">
    <property type="component" value="Unassembled WGS sequence"/>
</dbReference>
<keyword evidence="5" id="KW-1185">Reference proteome</keyword>
<organism evidence="4 5">
    <name type="scientific">Rhodococcus spongiicola</name>
    <dbReference type="NCBI Taxonomy" id="2487352"/>
    <lineage>
        <taxon>Bacteria</taxon>
        <taxon>Bacillati</taxon>
        <taxon>Actinomycetota</taxon>
        <taxon>Actinomycetes</taxon>
        <taxon>Mycobacteriales</taxon>
        <taxon>Nocardiaceae</taxon>
        <taxon>Rhodococcus</taxon>
    </lineage>
</organism>
<sequence>MMASDAERGSIPGAGADPAEVGAFLNRGFGEAIGLEYTELSADCVRAQWKVTPALFQPWGIMHGGVHCAVIESLASVAASLWFGDRGHVVGVNNNTDFLRATRDGMLFAEATPVHRGRTQQLWLVTVTDEQDRLVARGQVRLQNIAETSALGNG</sequence>
<comment type="similarity">
    <text evidence="1">Belongs to the thioesterase PaaI family.</text>
</comment>
<proteinExistence type="inferred from homology"/>
<evidence type="ECO:0000256" key="2">
    <source>
        <dbReference type="ARBA" id="ARBA00022801"/>
    </source>
</evidence>
<evidence type="ECO:0000313" key="4">
    <source>
        <dbReference type="EMBL" id="RVW03239.1"/>
    </source>
</evidence>
<dbReference type="GO" id="GO:0005829">
    <property type="term" value="C:cytosol"/>
    <property type="evidence" value="ECO:0007669"/>
    <property type="project" value="TreeGrafter"/>
</dbReference>
<dbReference type="InterPro" id="IPR003736">
    <property type="entry name" value="PAAI_dom"/>
</dbReference>
<dbReference type="PANTHER" id="PTHR43240:SF5">
    <property type="entry name" value="1,4-DIHYDROXY-2-NAPHTHOYL-COA THIOESTERASE 1"/>
    <property type="match status" value="1"/>
</dbReference>